<dbReference type="EMBL" id="JQGC01000006">
    <property type="protein sequence ID" value="KFL31483.1"/>
    <property type="molecule type" value="Genomic_DNA"/>
</dbReference>
<dbReference type="InterPro" id="IPR021791">
    <property type="entry name" value="Phage_TAC_11"/>
</dbReference>
<dbReference type="Pfam" id="PF11836">
    <property type="entry name" value="Phage_TAC_11"/>
    <property type="match status" value="1"/>
</dbReference>
<dbReference type="Proteomes" id="UP000028981">
    <property type="component" value="Unassembled WGS sequence"/>
</dbReference>
<dbReference type="OrthoDB" id="7509188at2"/>
<comment type="caution">
    <text evidence="2">The sequence shown here is derived from an EMBL/GenBank/DDBJ whole genome shotgun (WGS) entry which is preliminary data.</text>
</comment>
<proteinExistence type="predicted"/>
<evidence type="ECO:0008006" key="4">
    <source>
        <dbReference type="Google" id="ProtNLM"/>
    </source>
</evidence>
<dbReference type="RefSeq" id="WP_035081289.1">
    <property type="nucleotide sequence ID" value="NZ_JQGC01000006.1"/>
</dbReference>
<keyword evidence="3" id="KW-1185">Reference proteome</keyword>
<evidence type="ECO:0000313" key="3">
    <source>
        <dbReference type="Proteomes" id="UP000028981"/>
    </source>
</evidence>
<protein>
    <recommendedName>
        <fullName evidence="4">Gene transfer agent protein</fullName>
    </recommendedName>
</protein>
<feature type="compositionally biased region" description="Polar residues" evidence="1">
    <location>
        <begin position="116"/>
        <end position="130"/>
    </location>
</feature>
<evidence type="ECO:0000313" key="2">
    <source>
        <dbReference type="EMBL" id="KFL31483.1"/>
    </source>
</evidence>
<dbReference type="AlphaFoldDB" id="A0A087M3N0"/>
<sequence length="130" mass="13508">MGVSQTIGPLDWADGAYTFRLANGELIMLQDATDCGPFFLLDKLGGKHWKVQEISHIIRLGLIGGGIEPAKALSLVRDYVESRPPMESVPLAFAVLAAGVQGAPDDPKKTVGEATGSGSTVSPTDDSAGA</sequence>
<dbReference type="STRING" id="46914.JP75_08050"/>
<reference evidence="2 3" key="1">
    <citation type="submission" date="2014-08" db="EMBL/GenBank/DDBJ databases">
        <authorList>
            <person name="Hassan Y.I."/>
            <person name="Lepp D."/>
            <person name="Zhou T."/>
        </authorList>
    </citation>
    <scope>NUCLEOTIDE SEQUENCE [LARGE SCALE GENOMIC DNA]</scope>
    <source>
        <strain evidence="2 3">IFO13584</strain>
    </source>
</reference>
<evidence type="ECO:0000256" key="1">
    <source>
        <dbReference type="SAM" id="MobiDB-lite"/>
    </source>
</evidence>
<accession>A0A087M3N0</accession>
<organism evidence="2 3">
    <name type="scientific">Devosia riboflavina</name>
    <dbReference type="NCBI Taxonomy" id="46914"/>
    <lineage>
        <taxon>Bacteria</taxon>
        <taxon>Pseudomonadati</taxon>
        <taxon>Pseudomonadota</taxon>
        <taxon>Alphaproteobacteria</taxon>
        <taxon>Hyphomicrobiales</taxon>
        <taxon>Devosiaceae</taxon>
        <taxon>Devosia</taxon>
    </lineage>
</organism>
<name>A0A087M3N0_9HYPH</name>
<gene>
    <name evidence="2" type="ORF">JP75_08050</name>
</gene>
<feature type="region of interest" description="Disordered" evidence="1">
    <location>
        <begin position="102"/>
        <end position="130"/>
    </location>
</feature>